<proteinExistence type="predicted"/>
<dbReference type="PANTHER" id="PTHR47150">
    <property type="entry name" value="OS12G0169200 PROTEIN"/>
    <property type="match status" value="1"/>
</dbReference>
<evidence type="ECO:0000313" key="2">
    <source>
        <dbReference type="Proteomes" id="UP001341281"/>
    </source>
</evidence>
<organism evidence="1 2">
    <name type="scientific">Paspalum notatum var. saurae</name>
    <dbReference type="NCBI Taxonomy" id="547442"/>
    <lineage>
        <taxon>Eukaryota</taxon>
        <taxon>Viridiplantae</taxon>
        <taxon>Streptophyta</taxon>
        <taxon>Embryophyta</taxon>
        <taxon>Tracheophyta</taxon>
        <taxon>Spermatophyta</taxon>
        <taxon>Magnoliopsida</taxon>
        <taxon>Liliopsida</taxon>
        <taxon>Poales</taxon>
        <taxon>Poaceae</taxon>
        <taxon>PACMAD clade</taxon>
        <taxon>Panicoideae</taxon>
        <taxon>Andropogonodae</taxon>
        <taxon>Paspaleae</taxon>
        <taxon>Paspalinae</taxon>
        <taxon>Paspalum</taxon>
    </lineage>
</organism>
<gene>
    <name evidence="1" type="ORF">U9M48_011964</name>
</gene>
<dbReference type="AlphaFoldDB" id="A0AAQ3SWZ6"/>
<dbReference type="Pfam" id="PF04827">
    <property type="entry name" value="Plant_tran"/>
    <property type="match status" value="1"/>
</dbReference>
<evidence type="ECO:0000313" key="1">
    <source>
        <dbReference type="EMBL" id="WVZ62191.1"/>
    </source>
</evidence>
<accession>A0AAQ3SWZ6</accession>
<name>A0AAQ3SWZ6_PASNO</name>
<dbReference type="InterPro" id="IPR006912">
    <property type="entry name" value="Harbinger_derived_prot"/>
</dbReference>
<dbReference type="PANTHER" id="PTHR47150:SF5">
    <property type="entry name" value="OS07G0546750 PROTEIN"/>
    <property type="match status" value="1"/>
</dbReference>
<dbReference type="EMBL" id="CP144747">
    <property type="protein sequence ID" value="WVZ62191.1"/>
    <property type="molecule type" value="Genomic_DNA"/>
</dbReference>
<keyword evidence="2" id="KW-1185">Reference proteome</keyword>
<reference evidence="1 2" key="1">
    <citation type="submission" date="2024-02" db="EMBL/GenBank/DDBJ databases">
        <title>High-quality chromosome-scale genome assembly of Pensacola bahiagrass (Paspalum notatum Flugge var. saurae).</title>
        <authorList>
            <person name="Vega J.M."/>
            <person name="Podio M."/>
            <person name="Orjuela J."/>
            <person name="Siena L.A."/>
            <person name="Pessino S.C."/>
            <person name="Combes M.C."/>
            <person name="Mariac C."/>
            <person name="Albertini E."/>
            <person name="Pupilli F."/>
            <person name="Ortiz J.P.A."/>
            <person name="Leblanc O."/>
        </authorList>
    </citation>
    <scope>NUCLEOTIDE SEQUENCE [LARGE SCALE GENOMIC DNA]</scope>
    <source>
        <strain evidence="1">R1</strain>
        <tissue evidence="1">Leaf</tissue>
    </source>
</reference>
<protein>
    <submittedName>
        <fullName evidence="1">Uncharacterized protein</fullName>
    </submittedName>
</protein>
<dbReference type="Proteomes" id="UP001341281">
    <property type="component" value="Chromosome 03"/>
</dbReference>
<sequence>MGMLRRLRAALLHEEEDVAVACCMLEMMKKRRLASRRGGSVIGREYHDRDIQEGHERLYADYFGPKPVYGPKFFRRRYRMRKSLYNKIEEGCVQDNPEYFLRGRDCTGKYGASTIQKISAALRMLATGKSADSLDAELRMGESTILKALHEFTRSVVRVFGRRYARKPNEHDIAKLLEVAEARGFPGMLGSIDCMHWVWENCPTGWHGQYRGHAHHPTMILEAVAGPDRWIWHSNFGAPGSLNDINVLHRSSLFDDVLIGNAPNVEFTVNGNTYNIGYYLADGIYPNWTTLIKGIPLPMDKKQQLFSSKQAACRKDVECAFGILQKKFAIIKSPCRAWYPDDMRYIMECCIILHNMIIEDERGIEHQLGHDYEDSGLVQPRIENHASIEVICQQQAKIRNKVVHHQLQNDLVEHIWQKFGTHRATTARGGAPMVT</sequence>